<sequence length="559" mass="62186">MSLLKLLTARPNRNSNFRAATPENPAFDLNSPDAWDALGAERPSTGIPVSAESALRVAAWWRGITLLARDTAKTPFHTYKRTDGGKGKKLDPNHPAYHLLLRKANETQTALQFRQALTGHAINRGNGYAHIWRTGGGDPLEMLLLDPDRTEPFKASNGSLWYKTEINGDKRRLPAEDVFHLRGFGFDGHQGYPCYKMAKEWVGLGHAEVMFRGVRYRNQARPSVVLSTDKTVQPANRQALRQEWEKMHTGIENSHRTAILDNGLKATILTFTAEEMQEIEGAGLTTRQIANFLGIPSSKLGDVQGVKYASKEQDDQNYLDDGLDFWFASYEAEAWDKLLSPTQQTRDSHFFEFDRKTLIRADMDARARFFRTALGGQPWMTQNEVRGEMSMDPSDDPDANKLRAPLNMGKGGFDNDSKDPNPPDNPKRGKGANAEVRGAAMESLADATRRMVKRVGIWANKNADKPAKFVGWLDGIEAEHADKVREALSPPCRMLAACGVVVPDLTAALLGTMREEYLTLSGQVVAKDLPARVVALSADLETRLPTTLFTLTDEDDYES</sequence>
<keyword evidence="3" id="KW-1185">Reference proteome</keyword>
<protein>
    <submittedName>
        <fullName evidence="2">Phage portal protein</fullName>
    </submittedName>
</protein>
<evidence type="ECO:0000256" key="1">
    <source>
        <dbReference type="SAM" id="MobiDB-lite"/>
    </source>
</evidence>
<proteinExistence type="predicted"/>
<dbReference type="InterPro" id="IPR006427">
    <property type="entry name" value="Portal_HK97"/>
</dbReference>
<dbReference type="Proteomes" id="UP000214646">
    <property type="component" value="Unassembled WGS sequence"/>
</dbReference>
<feature type="compositionally biased region" description="Basic and acidic residues" evidence="1">
    <location>
        <begin position="413"/>
        <end position="427"/>
    </location>
</feature>
<gene>
    <name evidence="2" type="ORF">FRUB_09800</name>
</gene>
<dbReference type="AlphaFoldDB" id="A0A225D8U4"/>
<comment type="caution">
    <text evidence="2">The sequence shown here is derived from an EMBL/GenBank/DDBJ whole genome shotgun (WGS) entry which is preliminary data.</text>
</comment>
<name>A0A225D8U4_9BACT</name>
<evidence type="ECO:0000313" key="2">
    <source>
        <dbReference type="EMBL" id="OWK34958.1"/>
    </source>
</evidence>
<dbReference type="RefSeq" id="WP_088260176.1">
    <property type="nucleotide sequence ID" value="NZ_NIDE01000019.1"/>
</dbReference>
<dbReference type="OrthoDB" id="9765386at2"/>
<reference evidence="3" key="1">
    <citation type="submission" date="2017-06" db="EMBL/GenBank/DDBJ databases">
        <title>Genome analysis of Fimbriiglobus ruber SP5, the first member of the order Planctomycetales with confirmed chitinolytic capability.</title>
        <authorList>
            <person name="Ravin N.V."/>
            <person name="Rakitin A.L."/>
            <person name="Ivanova A.A."/>
            <person name="Beletsky A.V."/>
            <person name="Kulichevskaya I.S."/>
            <person name="Mardanov A.V."/>
            <person name="Dedysh S.N."/>
        </authorList>
    </citation>
    <scope>NUCLEOTIDE SEQUENCE [LARGE SCALE GENOMIC DNA]</scope>
    <source>
        <strain evidence="3">SP5</strain>
    </source>
</reference>
<dbReference type="InterPro" id="IPR006944">
    <property type="entry name" value="Phage/GTA_portal"/>
</dbReference>
<organism evidence="2 3">
    <name type="scientific">Fimbriiglobus ruber</name>
    <dbReference type="NCBI Taxonomy" id="1908690"/>
    <lineage>
        <taxon>Bacteria</taxon>
        <taxon>Pseudomonadati</taxon>
        <taxon>Planctomycetota</taxon>
        <taxon>Planctomycetia</taxon>
        <taxon>Gemmatales</taxon>
        <taxon>Gemmataceae</taxon>
        <taxon>Fimbriiglobus</taxon>
    </lineage>
</organism>
<dbReference type="NCBIfam" id="TIGR01537">
    <property type="entry name" value="portal_HK97"/>
    <property type="match status" value="1"/>
</dbReference>
<dbReference type="Pfam" id="PF04860">
    <property type="entry name" value="Phage_portal"/>
    <property type="match status" value="1"/>
</dbReference>
<evidence type="ECO:0000313" key="3">
    <source>
        <dbReference type="Proteomes" id="UP000214646"/>
    </source>
</evidence>
<feature type="region of interest" description="Disordered" evidence="1">
    <location>
        <begin position="387"/>
        <end position="436"/>
    </location>
</feature>
<dbReference type="EMBL" id="NIDE01000019">
    <property type="protein sequence ID" value="OWK34958.1"/>
    <property type="molecule type" value="Genomic_DNA"/>
</dbReference>
<accession>A0A225D8U4</accession>